<feature type="region of interest" description="Disordered" evidence="1">
    <location>
        <begin position="71"/>
        <end position="97"/>
    </location>
</feature>
<evidence type="ECO:0000256" key="1">
    <source>
        <dbReference type="SAM" id="MobiDB-lite"/>
    </source>
</evidence>
<sequence>AARHRRRRREAALRGDRVRDSGDFRPRVRGRRPQLGAAAPPLRPALPRHRLQRPRLPALRRAGRRVRLFAGPRGGRHRRGAGPPRHRGRARGRPVDGRLRHLAFRLPPPRPRPLADRCRLRLRRRTRQAGSLPGRGGQGRGVHPGAGHGRLRRALRPRPYARAIREQGPARLRRIPARAGRARRHRFREHATGRAAGAALPVRPDRRDEGHARAHAGADGGRGLALPAARRLDEGEHPVGGAGGDAELRPHHQPGRPGRVQPDRRGLPGPGGLRPLADARPARDGRDDPRDAV</sequence>
<proteinExistence type="predicted"/>
<keyword evidence="2" id="KW-0378">Hydrolase</keyword>
<reference evidence="2" key="1">
    <citation type="submission" date="2020-02" db="EMBL/GenBank/DDBJ databases">
        <authorList>
            <person name="Meier V. D."/>
        </authorList>
    </citation>
    <scope>NUCLEOTIDE SEQUENCE</scope>
    <source>
        <strain evidence="2">AVDCRST_MAG04</strain>
    </source>
</reference>
<feature type="compositionally biased region" description="Basic residues" evidence="1">
    <location>
        <begin position="74"/>
        <end position="92"/>
    </location>
</feature>
<organism evidence="2">
    <name type="scientific">uncultured Acetobacteraceae bacterium</name>
    <dbReference type="NCBI Taxonomy" id="169975"/>
    <lineage>
        <taxon>Bacteria</taxon>
        <taxon>Pseudomonadati</taxon>
        <taxon>Pseudomonadota</taxon>
        <taxon>Alphaproteobacteria</taxon>
        <taxon>Acetobacterales</taxon>
        <taxon>Acetobacteraceae</taxon>
        <taxon>environmental samples</taxon>
    </lineage>
</organism>
<accession>A0A6J4IP43</accession>
<feature type="compositionally biased region" description="Basic and acidic residues" evidence="1">
    <location>
        <begin position="10"/>
        <end position="26"/>
    </location>
</feature>
<feature type="compositionally biased region" description="Basic and acidic residues" evidence="1">
    <location>
        <begin position="203"/>
        <end position="212"/>
    </location>
</feature>
<feature type="non-terminal residue" evidence="2">
    <location>
        <position position="1"/>
    </location>
</feature>
<name>A0A6J4IP43_9PROT</name>
<dbReference type="AlphaFoldDB" id="A0A6J4IP43"/>
<feature type="compositionally biased region" description="Basic and acidic residues" evidence="1">
    <location>
        <begin position="280"/>
        <end position="293"/>
    </location>
</feature>
<dbReference type="GO" id="GO:0018786">
    <property type="term" value="F:haloalkane dehalogenase activity"/>
    <property type="evidence" value="ECO:0007669"/>
    <property type="project" value="UniProtKB-EC"/>
</dbReference>
<evidence type="ECO:0000313" key="2">
    <source>
        <dbReference type="EMBL" id="CAA9255921.1"/>
    </source>
</evidence>
<dbReference type="EMBL" id="CADCTL010000166">
    <property type="protein sequence ID" value="CAA9255921.1"/>
    <property type="molecule type" value="Genomic_DNA"/>
</dbReference>
<feature type="region of interest" description="Disordered" evidence="1">
    <location>
        <begin position="1"/>
        <end position="46"/>
    </location>
</feature>
<protein>
    <submittedName>
        <fullName evidence="2">Alpha/beta hydrolase fold</fullName>
        <ecNumber evidence="2">3.8.1.5</ecNumber>
    </submittedName>
</protein>
<feature type="compositionally biased region" description="Gly residues" evidence="1">
    <location>
        <begin position="133"/>
        <end position="148"/>
    </location>
</feature>
<feature type="non-terminal residue" evidence="2">
    <location>
        <position position="293"/>
    </location>
</feature>
<feature type="region of interest" description="Disordered" evidence="1">
    <location>
        <begin position="126"/>
        <end position="293"/>
    </location>
</feature>
<gene>
    <name evidence="2" type="ORF">AVDCRST_MAG04-2427</name>
</gene>
<feature type="compositionally biased region" description="Basic residues" evidence="1">
    <location>
        <begin position="171"/>
        <end position="188"/>
    </location>
</feature>
<dbReference type="EC" id="3.8.1.5" evidence="2"/>